<reference evidence="1" key="1">
    <citation type="submission" date="2022-08" db="EMBL/GenBank/DDBJ databases">
        <title>Genome Sequence of Lecanicillium fungicola.</title>
        <authorList>
            <person name="Buettner E."/>
        </authorList>
    </citation>
    <scope>NUCLEOTIDE SEQUENCE</scope>
    <source>
        <strain evidence="1">Babe33</strain>
    </source>
</reference>
<evidence type="ECO:0000313" key="2">
    <source>
        <dbReference type="Proteomes" id="UP001143910"/>
    </source>
</evidence>
<comment type="caution">
    <text evidence="1">The sequence shown here is derived from an EMBL/GenBank/DDBJ whole genome shotgun (WGS) entry which is preliminary data.</text>
</comment>
<organism evidence="1 2">
    <name type="scientific">Zarea fungicola</name>
    <dbReference type="NCBI Taxonomy" id="93591"/>
    <lineage>
        <taxon>Eukaryota</taxon>
        <taxon>Fungi</taxon>
        <taxon>Dikarya</taxon>
        <taxon>Ascomycota</taxon>
        <taxon>Pezizomycotina</taxon>
        <taxon>Sordariomycetes</taxon>
        <taxon>Hypocreomycetidae</taxon>
        <taxon>Hypocreales</taxon>
        <taxon>Cordycipitaceae</taxon>
        <taxon>Zarea</taxon>
    </lineage>
</organism>
<name>A0ACC1NWY9_9HYPO</name>
<proteinExistence type="predicted"/>
<sequence length="328" mass="36212">MGRTQPSIVQPPASFRRSARAKQAKLTVNNTIPRLLSAHRRAQLGIEATELLVEPLEAYRPASLHPEDGQHGPRLSICVADTLTVAHSLLFNSSNASNEPNKKNCKVAILNMASPLSPGGGVLNGANSQEESLCRRTTLLPALRDEFYRLPELGAVYTPDVLVFKNESDDGILEKKDRWFVDCVTAAMLRMPDCQQDESGTRVYENQKDRDLALAKMNMVLRISQLKGVQRLVLGAWGCGAYGNPVGEIAKAWRKALLPNESRRNGESFTGSKWNVLEEVVFAIKDPVMAEQFAIAFGRDVLNVPIELQEDTSEDESLRGSGNRDRSD</sequence>
<protein>
    <submittedName>
        <fullName evidence="1">Uncharacterized protein</fullName>
    </submittedName>
</protein>
<evidence type="ECO:0000313" key="1">
    <source>
        <dbReference type="EMBL" id="KAJ2983653.1"/>
    </source>
</evidence>
<keyword evidence="2" id="KW-1185">Reference proteome</keyword>
<dbReference type="Proteomes" id="UP001143910">
    <property type="component" value="Unassembled WGS sequence"/>
</dbReference>
<gene>
    <name evidence="1" type="ORF">NQ176_g537</name>
</gene>
<accession>A0ACC1NWY9</accession>
<dbReference type="EMBL" id="JANJQO010000021">
    <property type="protein sequence ID" value="KAJ2983653.1"/>
    <property type="molecule type" value="Genomic_DNA"/>
</dbReference>